<evidence type="ECO:0000313" key="2">
    <source>
        <dbReference type="Proteomes" id="UP001265700"/>
    </source>
</evidence>
<evidence type="ECO:0000313" key="1">
    <source>
        <dbReference type="EMBL" id="MDR7152014.1"/>
    </source>
</evidence>
<organism evidence="1 2">
    <name type="scientific">Hydrogenophaga palleronii</name>
    <dbReference type="NCBI Taxonomy" id="65655"/>
    <lineage>
        <taxon>Bacteria</taxon>
        <taxon>Pseudomonadati</taxon>
        <taxon>Pseudomonadota</taxon>
        <taxon>Betaproteobacteria</taxon>
        <taxon>Burkholderiales</taxon>
        <taxon>Comamonadaceae</taxon>
        <taxon>Hydrogenophaga</taxon>
    </lineage>
</organism>
<keyword evidence="2" id="KW-1185">Reference proteome</keyword>
<proteinExistence type="predicted"/>
<gene>
    <name evidence="1" type="ORF">J2W49_003990</name>
</gene>
<sequence>MLEMLHGAKLMQDGSVDGLSQVLQPFQPKRIRTFVVEPELVQGIQHLNCEGCTFRRKVLSLKRPSDQVFDEAEVEQRLSNLKAAIFGTLQSQEHVEDVVVRYCRRRIDRALKRLDLSAPKNVASLVFEYTTQTAQLDVANIAAEATSKIRDASTNGDLPDLLTIYDNKGLLALAASHLKQTRVVAFEAWLTRMLRDEVRAPNLAAALKAVLPRVHVI</sequence>
<comment type="caution">
    <text evidence="1">The sequence shown here is derived from an EMBL/GenBank/DDBJ whole genome shotgun (WGS) entry which is preliminary data.</text>
</comment>
<name>A0ABU1WRT2_9BURK</name>
<reference evidence="1 2" key="1">
    <citation type="submission" date="2023-07" db="EMBL/GenBank/DDBJ databases">
        <title>Sorghum-associated microbial communities from plants grown in Nebraska, USA.</title>
        <authorList>
            <person name="Schachtman D."/>
        </authorList>
    </citation>
    <scope>NUCLEOTIDE SEQUENCE [LARGE SCALE GENOMIC DNA]</scope>
    <source>
        <strain evidence="1 2">4249</strain>
    </source>
</reference>
<protein>
    <submittedName>
        <fullName evidence="1">Uncharacterized protein</fullName>
    </submittedName>
</protein>
<accession>A0ABU1WRT2</accession>
<dbReference type="EMBL" id="JAVDWU010000009">
    <property type="protein sequence ID" value="MDR7152014.1"/>
    <property type="molecule type" value="Genomic_DNA"/>
</dbReference>
<dbReference type="Proteomes" id="UP001265700">
    <property type="component" value="Unassembled WGS sequence"/>
</dbReference>